<evidence type="ECO:0000256" key="4">
    <source>
        <dbReference type="ARBA" id="ARBA00022801"/>
    </source>
</evidence>
<comment type="catalytic activity">
    <reaction evidence="1">
        <text>Hydrolysis of terminal non-reducing N-acetyl-D-hexosamine residues in N-acetyl-beta-D-hexosaminides.</text>
        <dbReference type="EC" id="3.2.1.52"/>
    </reaction>
</comment>
<dbReference type="PRINTS" id="PR00738">
    <property type="entry name" value="GLHYDRLASE20"/>
</dbReference>
<dbReference type="InterPro" id="IPR015883">
    <property type="entry name" value="Glyco_hydro_20_cat"/>
</dbReference>
<evidence type="ECO:0000256" key="1">
    <source>
        <dbReference type="ARBA" id="ARBA00001231"/>
    </source>
</evidence>
<sequence>MNETLLLLPHPKIVMLGSGYYNLDSSFTFISPTDISDFVRQYAAKLLLVEGVKTEDSADIEFIKNPNLSREEYQIEILQKRIKVHYRELNGLYYAFVTLKQMVKQYGEEIPCMKIEDCPDFEVRGVMLDISRTKIPTLDTLYELIDLLADLKINHFQLYIEGFSFAYPSFEQFWKNKSPITGEELKLLDAYCKERFIDFVPNQNCLGHMAPWLETEEFKHLREVPGEMTFMGRPASPTTMNPIDEGSVDLVNRMTDDFLPNFTSDNFNVNLDEPFELGMGKSKPIADEIGVGQLYVNYVNKIHKMVKKHEKKMLMWADVVSRHPEIIDQLPKDITLLEWGYEEAHPFSERGKMLKESGLDFYFCSGTSSWLSIAGRTNNMINNIANAVENGKKYGAKGILITDWGDAGHWQSLSISYPGFSYGAALAWNSYSKDDIDLQAYLDLFIYEDSHFVMGDFSLNLGNYYLYEGLSLVNMTLTNAALNFLGLVSKEEYTMIMENLAEILGPVMDEESKKLLQENIKNRTEYEYDSLKTYLSGLKDKLKSHSMKRKDAQVVEDEFSNAIRLIELGADLINFINCSGELKPENQQELLTKMSEDLTTIIAEQRRLWLRRNKPGGLEESLGPLIRLKSQLEAKIKDI</sequence>
<dbReference type="RefSeq" id="WP_174496959.1">
    <property type="nucleotide sequence ID" value="NZ_CADDWK010000010.1"/>
</dbReference>
<comment type="similarity">
    <text evidence="2">Belongs to the glycosyl hydrolase 20 family.</text>
</comment>
<keyword evidence="4" id="KW-0378">Hydrolase</keyword>
<dbReference type="CDD" id="cd06565">
    <property type="entry name" value="GH20_GcnA-like"/>
    <property type="match status" value="1"/>
</dbReference>
<dbReference type="InterPro" id="IPR029018">
    <property type="entry name" value="Hex-like_dom2"/>
</dbReference>
<evidence type="ECO:0000259" key="7">
    <source>
        <dbReference type="Pfam" id="PF00728"/>
    </source>
</evidence>
<dbReference type="Gene3D" id="3.20.20.80">
    <property type="entry name" value="Glycosidases"/>
    <property type="match status" value="1"/>
</dbReference>
<dbReference type="Pfam" id="PF00728">
    <property type="entry name" value="Glyco_hydro_20"/>
    <property type="match status" value="1"/>
</dbReference>
<comment type="caution">
    <text evidence="9">The sequence shown here is derived from an EMBL/GenBank/DDBJ whole genome shotgun (WGS) entry which is preliminary data.</text>
</comment>
<name>A0A841Q8G2_9BACI</name>
<dbReference type="Pfam" id="PF02838">
    <property type="entry name" value="Glyco_hydro_20b"/>
    <property type="match status" value="1"/>
</dbReference>
<feature type="domain" description="Beta-hexosaminidase bacterial type N-terminal" evidence="8">
    <location>
        <begin position="7"/>
        <end position="117"/>
    </location>
</feature>
<dbReference type="AlphaFoldDB" id="A0A841Q8G2"/>
<accession>A0A841Q8G2</accession>
<dbReference type="PANTHER" id="PTHR22600:SF57">
    <property type="entry name" value="BETA-N-ACETYLHEXOSAMINIDASE"/>
    <property type="match status" value="1"/>
</dbReference>
<dbReference type="Proteomes" id="UP000581688">
    <property type="component" value="Unassembled WGS sequence"/>
</dbReference>
<evidence type="ECO:0000256" key="6">
    <source>
        <dbReference type="PIRSR" id="PIRSR625705-1"/>
    </source>
</evidence>
<dbReference type="GO" id="GO:0030203">
    <property type="term" value="P:glycosaminoglycan metabolic process"/>
    <property type="evidence" value="ECO:0007669"/>
    <property type="project" value="TreeGrafter"/>
</dbReference>
<dbReference type="Gene3D" id="3.30.379.10">
    <property type="entry name" value="Chitobiase/beta-hexosaminidase domain 2-like"/>
    <property type="match status" value="1"/>
</dbReference>
<dbReference type="InterPro" id="IPR025705">
    <property type="entry name" value="Beta_hexosaminidase_sua/sub"/>
</dbReference>
<dbReference type="GO" id="GO:0004563">
    <property type="term" value="F:beta-N-acetylhexosaminidase activity"/>
    <property type="evidence" value="ECO:0007669"/>
    <property type="project" value="UniProtKB-EC"/>
</dbReference>
<evidence type="ECO:0000313" key="10">
    <source>
        <dbReference type="Proteomes" id="UP000581688"/>
    </source>
</evidence>
<keyword evidence="10" id="KW-1185">Reference proteome</keyword>
<evidence type="ECO:0000256" key="5">
    <source>
        <dbReference type="ARBA" id="ARBA00023295"/>
    </source>
</evidence>
<dbReference type="InterPro" id="IPR015882">
    <property type="entry name" value="HEX_bac_N"/>
</dbReference>
<evidence type="ECO:0000259" key="8">
    <source>
        <dbReference type="Pfam" id="PF02838"/>
    </source>
</evidence>
<dbReference type="EC" id="3.2.1.52" evidence="3"/>
<dbReference type="PANTHER" id="PTHR22600">
    <property type="entry name" value="BETA-HEXOSAMINIDASE"/>
    <property type="match status" value="1"/>
</dbReference>
<feature type="active site" description="Proton donor" evidence="6">
    <location>
        <position position="273"/>
    </location>
</feature>
<gene>
    <name evidence="9" type="ORF">HNQ94_003056</name>
</gene>
<dbReference type="SUPFAM" id="SSF55545">
    <property type="entry name" value="beta-N-acetylhexosaminidase-like domain"/>
    <property type="match status" value="1"/>
</dbReference>
<evidence type="ECO:0000256" key="2">
    <source>
        <dbReference type="ARBA" id="ARBA00006285"/>
    </source>
</evidence>
<dbReference type="SUPFAM" id="SSF51445">
    <property type="entry name" value="(Trans)glycosidases"/>
    <property type="match status" value="1"/>
</dbReference>
<evidence type="ECO:0000313" key="9">
    <source>
        <dbReference type="EMBL" id="MBB6454567.1"/>
    </source>
</evidence>
<keyword evidence="5" id="KW-0326">Glycosidase</keyword>
<organism evidence="9 10">
    <name type="scientific">Salirhabdus euzebyi</name>
    <dbReference type="NCBI Taxonomy" id="394506"/>
    <lineage>
        <taxon>Bacteria</taxon>
        <taxon>Bacillati</taxon>
        <taxon>Bacillota</taxon>
        <taxon>Bacilli</taxon>
        <taxon>Bacillales</taxon>
        <taxon>Bacillaceae</taxon>
        <taxon>Salirhabdus</taxon>
    </lineage>
</organism>
<proteinExistence type="inferred from homology"/>
<feature type="domain" description="Glycoside hydrolase family 20 catalytic" evidence="7">
    <location>
        <begin position="121"/>
        <end position="380"/>
    </location>
</feature>
<dbReference type="GO" id="GO:0016020">
    <property type="term" value="C:membrane"/>
    <property type="evidence" value="ECO:0007669"/>
    <property type="project" value="TreeGrafter"/>
</dbReference>
<dbReference type="GO" id="GO:0005975">
    <property type="term" value="P:carbohydrate metabolic process"/>
    <property type="evidence" value="ECO:0007669"/>
    <property type="project" value="InterPro"/>
</dbReference>
<dbReference type="InterPro" id="IPR017853">
    <property type="entry name" value="GH"/>
</dbReference>
<reference evidence="9 10" key="1">
    <citation type="submission" date="2020-08" db="EMBL/GenBank/DDBJ databases">
        <title>Genomic Encyclopedia of Type Strains, Phase IV (KMG-IV): sequencing the most valuable type-strain genomes for metagenomic binning, comparative biology and taxonomic classification.</title>
        <authorList>
            <person name="Goeker M."/>
        </authorList>
    </citation>
    <scope>NUCLEOTIDE SEQUENCE [LARGE SCALE GENOMIC DNA]</scope>
    <source>
        <strain evidence="9 10">DSM 19612</strain>
    </source>
</reference>
<evidence type="ECO:0000256" key="3">
    <source>
        <dbReference type="ARBA" id="ARBA00012663"/>
    </source>
</evidence>
<protein>
    <recommendedName>
        <fullName evidence="3">beta-N-acetylhexosaminidase</fullName>
        <ecNumber evidence="3">3.2.1.52</ecNumber>
    </recommendedName>
</protein>
<dbReference type="EMBL" id="JACHGH010000010">
    <property type="protein sequence ID" value="MBB6454567.1"/>
    <property type="molecule type" value="Genomic_DNA"/>
</dbReference>